<keyword evidence="1" id="KW-0732">Signal</keyword>
<accession>A0ABU0W7M5</accession>
<evidence type="ECO:0000256" key="1">
    <source>
        <dbReference type="SAM" id="SignalP"/>
    </source>
</evidence>
<proteinExistence type="predicted"/>
<feature type="chain" id="PRO_5045409816" evidence="1">
    <location>
        <begin position="21"/>
        <end position="72"/>
    </location>
</feature>
<dbReference type="Proteomes" id="UP001239019">
    <property type="component" value="Unassembled WGS sequence"/>
</dbReference>
<evidence type="ECO:0000313" key="3">
    <source>
        <dbReference type="Proteomes" id="UP001239019"/>
    </source>
</evidence>
<dbReference type="RefSeq" id="WP_306728429.1">
    <property type="nucleotide sequence ID" value="NZ_JAVDDT010000005.1"/>
</dbReference>
<evidence type="ECO:0000313" key="2">
    <source>
        <dbReference type="EMBL" id="MDQ2069929.1"/>
    </source>
</evidence>
<comment type="caution">
    <text evidence="2">The sequence shown here is derived from an EMBL/GenBank/DDBJ whole genome shotgun (WGS) entry which is preliminary data.</text>
</comment>
<gene>
    <name evidence="2" type="ORF">RBH19_08590</name>
</gene>
<reference evidence="2 3" key="1">
    <citation type="submission" date="2023-08" db="EMBL/GenBank/DDBJ databases">
        <title>Whole-genome sequencing of halo(alkali)philic microorganisms from hypersaline lakes.</title>
        <authorList>
            <person name="Sorokin D.Y."/>
            <person name="Abbas B."/>
            <person name="Merkel A.Y."/>
        </authorList>
    </citation>
    <scope>NUCLEOTIDE SEQUENCE [LARGE SCALE GENOMIC DNA]</scope>
    <source>
        <strain evidence="2 3">AB-CW4</strain>
    </source>
</reference>
<organism evidence="2 3">
    <name type="scientific">Natronospira bacteriovora</name>
    <dbReference type="NCBI Taxonomy" id="3069753"/>
    <lineage>
        <taxon>Bacteria</taxon>
        <taxon>Pseudomonadati</taxon>
        <taxon>Pseudomonadota</taxon>
        <taxon>Gammaproteobacteria</taxon>
        <taxon>Natronospirales</taxon>
        <taxon>Natronospiraceae</taxon>
        <taxon>Natronospira</taxon>
    </lineage>
</organism>
<name>A0ABU0W7M5_9GAMM</name>
<dbReference type="EMBL" id="JAVDDT010000005">
    <property type="protein sequence ID" value="MDQ2069929.1"/>
    <property type="molecule type" value="Genomic_DNA"/>
</dbReference>
<feature type="signal peptide" evidence="1">
    <location>
        <begin position="1"/>
        <end position="20"/>
    </location>
</feature>
<keyword evidence="3" id="KW-1185">Reference proteome</keyword>
<sequence>MRASQACGLALALLALPLAAGEEPDMELIEFLGEFTGADGEWVDPMDLYLLEAELPELLDEELAEEEDHEDR</sequence>
<protein>
    <submittedName>
        <fullName evidence="2">Uncharacterized protein</fullName>
    </submittedName>
</protein>